<dbReference type="AlphaFoldDB" id="A0A564YC46"/>
<gene>
    <name evidence="1" type="ORF">WMSIL1_LOCUS4268</name>
</gene>
<sequence>MIENRSRCAAVNIPDSCILFISGIGRNGLPLLSTELLTRLPNEGGGGGGEKWQWRHFPPMNYDHCGSPLSVYFQGRVYVVGCGEKVKEMETLDVAGGGQWTTLTFFHPRLIIQSMATVDKELFLLVSGRSGFYSVELDGDLKPPLDEWRIWKLQSLAKLMTVHFKRSIQRKENNHHFSMHNGHFLSADFLVISFMYMKYS</sequence>
<evidence type="ECO:0000313" key="1">
    <source>
        <dbReference type="EMBL" id="VUZ44094.1"/>
    </source>
</evidence>
<proteinExistence type="predicted"/>
<dbReference type="Proteomes" id="UP000321570">
    <property type="component" value="Unassembled WGS sequence"/>
</dbReference>
<keyword evidence="2" id="KW-1185">Reference proteome</keyword>
<evidence type="ECO:0000313" key="2">
    <source>
        <dbReference type="Proteomes" id="UP000321570"/>
    </source>
</evidence>
<dbReference type="InterPro" id="IPR015915">
    <property type="entry name" value="Kelch-typ_b-propeller"/>
</dbReference>
<reference evidence="1 2" key="1">
    <citation type="submission" date="2019-07" db="EMBL/GenBank/DDBJ databases">
        <authorList>
            <person name="Jastrzebski P J."/>
            <person name="Paukszto L."/>
            <person name="Jastrzebski P J."/>
        </authorList>
    </citation>
    <scope>NUCLEOTIDE SEQUENCE [LARGE SCALE GENOMIC DNA]</scope>
    <source>
        <strain evidence="1 2">WMS-il1</strain>
    </source>
</reference>
<dbReference type="Gene3D" id="2.120.10.80">
    <property type="entry name" value="Kelch-type beta propeller"/>
    <property type="match status" value="1"/>
</dbReference>
<organism evidence="1 2">
    <name type="scientific">Hymenolepis diminuta</name>
    <name type="common">Rat tapeworm</name>
    <dbReference type="NCBI Taxonomy" id="6216"/>
    <lineage>
        <taxon>Eukaryota</taxon>
        <taxon>Metazoa</taxon>
        <taxon>Spiralia</taxon>
        <taxon>Lophotrochozoa</taxon>
        <taxon>Platyhelminthes</taxon>
        <taxon>Cestoda</taxon>
        <taxon>Eucestoda</taxon>
        <taxon>Cyclophyllidea</taxon>
        <taxon>Hymenolepididae</taxon>
        <taxon>Hymenolepis</taxon>
    </lineage>
</organism>
<dbReference type="EMBL" id="CABIJS010000122">
    <property type="protein sequence ID" value="VUZ44094.1"/>
    <property type="molecule type" value="Genomic_DNA"/>
</dbReference>
<name>A0A564YC46_HYMDI</name>
<protein>
    <submittedName>
        <fullName evidence="1">Uncharacterized protein</fullName>
    </submittedName>
</protein>
<accession>A0A564YC46</accession>
<dbReference type="SUPFAM" id="SSF117281">
    <property type="entry name" value="Kelch motif"/>
    <property type="match status" value="1"/>
</dbReference>